<keyword evidence="1" id="KW-0175">Coiled coil</keyword>
<evidence type="ECO:0000256" key="1">
    <source>
        <dbReference type="SAM" id="Coils"/>
    </source>
</evidence>
<dbReference type="Proteomes" id="UP000046393">
    <property type="component" value="Unplaced"/>
</dbReference>
<dbReference type="WBParaSite" id="SMUV_0000270201-mRNA-1">
    <property type="protein sequence ID" value="SMUV_0000270201-mRNA-1"/>
    <property type="gene ID" value="SMUV_0000270201"/>
</dbReference>
<evidence type="ECO:0000313" key="2">
    <source>
        <dbReference type="Proteomes" id="UP000046393"/>
    </source>
</evidence>
<feature type="coiled-coil region" evidence="1">
    <location>
        <begin position="197"/>
        <end position="384"/>
    </location>
</feature>
<evidence type="ECO:0000313" key="3">
    <source>
        <dbReference type="WBParaSite" id="SMUV_0000270201-mRNA-1"/>
    </source>
</evidence>
<sequence>MEVEVVTKRDLDRMHAQLLYKACQLIKIVDTRIMELNSTILDKERQILDLQEMCREQNQVVQARSKAFQIVQQRVIEMDSKKTKDVSTETDVPLTVKEQNSVSINSTNLRRDNLRRLTDSTSPGRAVMLLKADRNSPPPLDPSEDQSSLTTEVLAVDEGEKSFRKQRKKVTFDLKPQRSINIEGLADSVCDDIAQAVTDLTSENDELRSIIFELENDTVASANSRIMQLEDEIEKVRRDGKNQALKAKAAAQGRIRDLEEKIATEQEEYKDEINRLKSTVEALRATREWNVEENARLLEQIAATKQQCDEIKKELSGSLLEQEKLRGDSEKDREMIVRLAGNVEEAQRTVNSLLEQRVSILDDVDRLKEAIEAQDEYIAMLENDVVIYEEHIGLLRDSLGASKVENRVLIKSKAFETKLRALEQEKEQMTKRNNG</sequence>
<dbReference type="AlphaFoldDB" id="A0A0N5AEN7"/>
<organism evidence="2 3">
    <name type="scientific">Syphacia muris</name>
    <dbReference type="NCBI Taxonomy" id="451379"/>
    <lineage>
        <taxon>Eukaryota</taxon>
        <taxon>Metazoa</taxon>
        <taxon>Ecdysozoa</taxon>
        <taxon>Nematoda</taxon>
        <taxon>Chromadorea</taxon>
        <taxon>Rhabditida</taxon>
        <taxon>Spirurina</taxon>
        <taxon>Oxyuridomorpha</taxon>
        <taxon>Oxyuroidea</taxon>
        <taxon>Oxyuridae</taxon>
        <taxon>Syphacia</taxon>
    </lineage>
</organism>
<keyword evidence="2" id="KW-1185">Reference proteome</keyword>
<reference evidence="3" key="1">
    <citation type="submission" date="2017-02" db="UniProtKB">
        <authorList>
            <consortium name="WormBaseParasite"/>
        </authorList>
    </citation>
    <scope>IDENTIFICATION</scope>
</reference>
<name>A0A0N5AEN7_9BILA</name>
<protein>
    <submittedName>
        <fullName evidence="3">TMF_TATA_bd domain-containing protein</fullName>
    </submittedName>
</protein>
<proteinExistence type="predicted"/>
<accession>A0A0N5AEN7</accession>
<dbReference type="STRING" id="451379.A0A0N5AEN7"/>